<evidence type="ECO:0000313" key="9">
    <source>
        <dbReference type="Proteomes" id="UP000192591"/>
    </source>
</evidence>
<dbReference type="RefSeq" id="WP_138382791.1">
    <property type="nucleotide sequence ID" value="NZ_MWIH01000005.1"/>
</dbReference>
<dbReference type="InterPro" id="IPR006638">
    <property type="entry name" value="Elp3/MiaA/NifB-like_rSAM"/>
</dbReference>
<keyword evidence="2" id="KW-0949">S-adenosyl-L-methionine</keyword>
<dbReference type="InterPro" id="IPR034466">
    <property type="entry name" value="Methyltransferase_Class_B"/>
</dbReference>
<dbReference type="InterPro" id="IPR006158">
    <property type="entry name" value="Cobalamin-bd"/>
</dbReference>
<dbReference type="Gene3D" id="3.80.30.20">
    <property type="entry name" value="tm_1862 like domain"/>
    <property type="match status" value="1"/>
</dbReference>
<dbReference type="PROSITE" id="PS51332">
    <property type="entry name" value="B12_BINDING"/>
    <property type="match status" value="1"/>
</dbReference>
<dbReference type="PANTHER" id="PTHR43409">
    <property type="entry name" value="ANAEROBIC MAGNESIUM-PROTOPORPHYRIN IX MONOMETHYL ESTER CYCLASE-RELATED"/>
    <property type="match status" value="1"/>
</dbReference>
<dbReference type="SFLD" id="SFLDG01123">
    <property type="entry name" value="methyltransferase_(Class_B)"/>
    <property type="match status" value="1"/>
</dbReference>
<dbReference type="SMART" id="SM00729">
    <property type="entry name" value="Elp3"/>
    <property type="match status" value="1"/>
</dbReference>
<dbReference type="GO" id="GO:0046872">
    <property type="term" value="F:metal ion binding"/>
    <property type="evidence" value="ECO:0007669"/>
    <property type="project" value="UniProtKB-KW"/>
</dbReference>
<comment type="cofactor">
    <cofactor evidence="1">
        <name>[4Fe-4S] cluster</name>
        <dbReference type="ChEBI" id="CHEBI:49883"/>
    </cofactor>
</comment>
<evidence type="ECO:0000256" key="5">
    <source>
        <dbReference type="ARBA" id="ARBA00023014"/>
    </source>
</evidence>
<evidence type="ECO:0000313" key="8">
    <source>
        <dbReference type="EMBL" id="OQO92562.1"/>
    </source>
</evidence>
<dbReference type="SFLD" id="SFLDG01082">
    <property type="entry name" value="B12-binding_domain_containing"/>
    <property type="match status" value="1"/>
</dbReference>
<comment type="caution">
    <text evidence="8">The sequence shown here is derived from an EMBL/GenBank/DDBJ whole genome shotgun (WGS) entry which is preliminary data.</text>
</comment>
<dbReference type="EMBL" id="MWIH01000005">
    <property type="protein sequence ID" value="OQO92562.1"/>
    <property type="molecule type" value="Genomic_DNA"/>
</dbReference>
<evidence type="ECO:0000256" key="2">
    <source>
        <dbReference type="ARBA" id="ARBA00022691"/>
    </source>
</evidence>
<keyword evidence="9" id="KW-1185">Reference proteome</keyword>
<organism evidence="8 9">
    <name type="scientific">Saccharomonospora piscinae</name>
    <dbReference type="NCBI Taxonomy" id="687388"/>
    <lineage>
        <taxon>Bacteria</taxon>
        <taxon>Bacillati</taxon>
        <taxon>Actinomycetota</taxon>
        <taxon>Actinomycetes</taxon>
        <taxon>Pseudonocardiales</taxon>
        <taxon>Pseudonocardiaceae</taxon>
        <taxon>Saccharomonospora</taxon>
    </lineage>
</organism>
<dbReference type="Proteomes" id="UP000192591">
    <property type="component" value="Unassembled WGS sequence"/>
</dbReference>
<dbReference type="Pfam" id="PF04055">
    <property type="entry name" value="Radical_SAM"/>
    <property type="match status" value="1"/>
</dbReference>
<evidence type="ECO:0000256" key="1">
    <source>
        <dbReference type="ARBA" id="ARBA00001966"/>
    </source>
</evidence>
<accession>A0A1V9A601</accession>
<dbReference type="STRING" id="1962155.B1813_10310"/>
<name>A0A1V9A601_SACPI</name>
<sequence length="659" mass="74448">MPDSGKLTVDLVQQGIWDMPLESMPLASGYLKATALADDTIATKFDINIRNFRGKVTLSSMAYELFGDRVPDVLAFSVFGWSYRAFGALAATFKQLNPQGWVIFGGTHVANQAERTFAMFPEVDVVVNGEGELIFRDLLHAYLDGAGEDTLAAVNGISYRDAENRVLTTADRERIANLDEIPSPFLTNTIEMTDDQGEFRYDVALMETNRGCPYKCAFCYWGGAVGQKVRAFSRERLRAELEFFAKLRVHTIVVCDANFGLLPGDLQFVEDLIEIRDQYGFPRALETSWAKNKSKTFYSIVRRMKEAGMRSSFTLALQTLDDNTLELMNRKNMKVNDWEDLSEWLSREGLDCYAELIWGAPGETVESFMAGYDKLAERVSRIACYPMLLLPNTDYGDRREFHGIISVRGDNDDFEYVLKNRQVSFAENQEMQRFLFWARVIAEMAVFRIIWAGLRELVGFRQTTVLRSLDDWVRNTDDPAAEPLRSTLESVVVGTGEVGSAISYLYREPDVERMLTRWWDERIRPEIPSEVAPVLDEMFRYDLLTKPVAAPPGAEEPDTTGLELVSVRGEDYYRRTVRLDYDIPGIVARLRAEEQPDLTPRTTELDLYYKPGCESAVASTNHETIVHFMAMTAEEVFANAATESVDSTVASLTGDKGGC</sequence>
<evidence type="ECO:0000259" key="6">
    <source>
        <dbReference type="PROSITE" id="PS51332"/>
    </source>
</evidence>
<evidence type="ECO:0000256" key="3">
    <source>
        <dbReference type="ARBA" id="ARBA00022723"/>
    </source>
</evidence>
<dbReference type="InterPro" id="IPR023404">
    <property type="entry name" value="rSAM_horseshoe"/>
</dbReference>
<dbReference type="SFLD" id="SFLDF00436">
    <property type="entry name" value="pactamycin_C-methyltransferase"/>
    <property type="match status" value="1"/>
</dbReference>
<dbReference type="InterPro" id="IPR007197">
    <property type="entry name" value="rSAM"/>
</dbReference>
<reference evidence="8 9" key="1">
    <citation type="submission" date="2017-02" db="EMBL/GenBank/DDBJ databases">
        <title>Draft genome of Saccharomonospora sp. 154.</title>
        <authorList>
            <person name="Alonso-Carmona G.S."/>
            <person name="De La Haba R."/>
            <person name="Vera-Gargallo B."/>
            <person name="Sandoval-Trujillo A.H."/>
            <person name="Ramirez-Duran N."/>
            <person name="Ventosa A."/>
        </authorList>
    </citation>
    <scope>NUCLEOTIDE SEQUENCE [LARGE SCALE GENOMIC DNA]</scope>
    <source>
        <strain evidence="8 9">LRS4.154</strain>
    </source>
</reference>
<gene>
    <name evidence="8" type="ORF">B1813_10310</name>
</gene>
<dbReference type="NCBIfam" id="NF033712">
    <property type="entry name" value="B12_rSAM_KedN5"/>
    <property type="match status" value="1"/>
</dbReference>
<dbReference type="InterPro" id="IPR058240">
    <property type="entry name" value="rSAM_sf"/>
</dbReference>
<dbReference type="SFLD" id="SFLDF00317">
    <property type="entry name" value="thioacetal_methlytransferase"/>
    <property type="match status" value="1"/>
</dbReference>
<feature type="domain" description="Radical SAM core" evidence="7">
    <location>
        <begin position="198"/>
        <end position="439"/>
    </location>
</feature>
<protein>
    <submittedName>
        <fullName evidence="8">B12-binding domain-containing radical SAM protein</fullName>
    </submittedName>
</protein>
<dbReference type="InterPro" id="IPR051198">
    <property type="entry name" value="BchE-like"/>
</dbReference>
<dbReference type="SFLD" id="SFLDS00029">
    <property type="entry name" value="Radical_SAM"/>
    <property type="match status" value="1"/>
</dbReference>
<dbReference type="PANTHER" id="PTHR43409:SF16">
    <property type="entry name" value="SLR0320 PROTEIN"/>
    <property type="match status" value="1"/>
</dbReference>
<feature type="domain" description="B12-binding" evidence="6">
    <location>
        <begin position="11"/>
        <end position="149"/>
    </location>
</feature>
<evidence type="ECO:0000256" key="4">
    <source>
        <dbReference type="ARBA" id="ARBA00023004"/>
    </source>
</evidence>
<keyword evidence="5" id="KW-0411">Iron-sulfur</keyword>
<dbReference type="Gene3D" id="3.40.50.280">
    <property type="entry name" value="Cobalamin-binding domain"/>
    <property type="match status" value="1"/>
</dbReference>
<dbReference type="CDD" id="cd01335">
    <property type="entry name" value="Radical_SAM"/>
    <property type="match status" value="1"/>
</dbReference>
<dbReference type="SUPFAM" id="SSF102114">
    <property type="entry name" value="Radical SAM enzymes"/>
    <property type="match status" value="1"/>
</dbReference>
<proteinExistence type="predicted"/>
<keyword evidence="3" id="KW-0479">Metal-binding</keyword>
<dbReference type="GO" id="GO:0031419">
    <property type="term" value="F:cobalamin binding"/>
    <property type="evidence" value="ECO:0007669"/>
    <property type="project" value="InterPro"/>
</dbReference>
<evidence type="ECO:0000259" key="7">
    <source>
        <dbReference type="PROSITE" id="PS51918"/>
    </source>
</evidence>
<dbReference type="GO" id="GO:0003824">
    <property type="term" value="F:catalytic activity"/>
    <property type="evidence" value="ECO:0007669"/>
    <property type="project" value="InterPro"/>
</dbReference>
<dbReference type="GO" id="GO:0005829">
    <property type="term" value="C:cytosol"/>
    <property type="evidence" value="ECO:0007669"/>
    <property type="project" value="TreeGrafter"/>
</dbReference>
<keyword evidence="4" id="KW-0408">Iron</keyword>
<dbReference type="AlphaFoldDB" id="A0A1V9A601"/>
<dbReference type="GO" id="GO:0051536">
    <property type="term" value="F:iron-sulfur cluster binding"/>
    <property type="evidence" value="ECO:0007669"/>
    <property type="project" value="UniProtKB-KW"/>
</dbReference>
<dbReference type="PROSITE" id="PS51918">
    <property type="entry name" value="RADICAL_SAM"/>
    <property type="match status" value="1"/>
</dbReference>
<dbReference type="Pfam" id="PF02310">
    <property type="entry name" value="B12-binding"/>
    <property type="match status" value="1"/>
</dbReference>